<protein>
    <recommendedName>
        <fullName evidence="4">Transposase</fullName>
    </recommendedName>
</protein>
<dbReference type="EMBL" id="CP019439">
    <property type="protein sequence ID" value="AQS50305.1"/>
    <property type="molecule type" value="Genomic_DNA"/>
</dbReference>
<geneLocation type="plasmid" evidence="2 3">
    <name>unnamed2</name>
</geneLocation>
<organism evidence="2 3">
    <name type="scientific">Thioclava nitratireducens</name>
    <dbReference type="NCBI Taxonomy" id="1915078"/>
    <lineage>
        <taxon>Bacteria</taxon>
        <taxon>Pseudomonadati</taxon>
        <taxon>Pseudomonadota</taxon>
        <taxon>Alphaproteobacteria</taxon>
        <taxon>Rhodobacterales</taxon>
        <taxon>Paracoccaceae</taxon>
        <taxon>Thioclava</taxon>
    </lineage>
</organism>
<gene>
    <name evidence="2" type="ORF">BMG03_20650</name>
</gene>
<accession>A0ABN4XD70</accession>
<evidence type="ECO:0000313" key="2">
    <source>
        <dbReference type="EMBL" id="AQS50305.1"/>
    </source>
</evidence>
<reference evidence="2 3" key="1">
    <citation type="submission" date="2017-01" db="EMBL/GenBank/DDBJ databases">
        <title>The complete genome sequence of a sulfur-oxidizing marine bacterium Thioclava sp. 25B10_4T.</title>
        <authorList>
            <person name="Liu Y."/>
            <person name="Lai Q."/>
            <person name="Shao Z."/>
        </authorList>
    </citation>
    <scope>NUCLEOTIDE SEQUENCE [LARGE SCALE GENOMIC DNA]</scope>
    <source>
        <strain evidence="2 3">25B10_4</strain>
        <plasmid evidence="2 3">unnamed2</plasmid>
    </source>
</reference>
<dbReference type="RefSeq" id="WP_075777176.1">
    <property type="nucleotide sequence ID" value="NZ_CP019439.1"/>
</dbReference>
<evidence type="ECO:0000313" key="3">
    <source>
        <dbReference type="Proteomes" id="UP000185622"/>
    </source>
</evidence>
<proteinExistence type="predicted"/>
<sequence>MDKETTKKFETELDDLRSEIARLHALLEDKPDTSSSGKADSNRNKRPHISDELVRCLKFAEDYVFHPG</sequence>
<feature type="region of interest" description="Disordered" evidence="1">
    <location>
        <begin position="25"/>
        <end position="47"/>
    </location>
</feature>
<keyword evidence="3" id="KW-1185">Reference proteome</keyword>
<name>A0ABN4XD70_9RHOB</name>
<evidence type="ECO:0000256" key="1">
    <source>
        <dbReference type="SAM" id="MobiDB-lite"/>
    </source>
</evidence>
<dbReference type="Proteomes" id="UP000185622">
    <property type="component" value="Plasmid unnamed2"/>
</dbReference>
<keyword evidence="2" id="KW-0614">Plasmid</keyword>
<evidence type="ECO:0008006" key="4">
    <source>
        <dbReference type="Google" id="ProtNLM"/>
    </source>
</evidence>